<keyword evidence="1" id="KW-0472">Membrane</keyword>
<name>A0A939JMT5_9ACTN</name>
<dbReference type="InterPro" id="IPR038770">
    <property type="entry name" value="Na+/solute_symporter_sf"/>
</dbReference>
<dbReference type="Proteomes" id="UP000664781">
    <property type="component" value="Unassembled WGS sequence"/>
</dbReference>
<evidence type="ECO:0000313" key="2">
    <source>
        <dbReference type="EMBL" id="MBO0654551.1"/>
    </source>
</evidence>
<dbReference type="Gene3D" id="1.20.1530.20">
    <property type="match status" value="1"/>
</dbReference>
<protein>
    <recommendedName>
        <fullName evidence="4">Cation/H+ exchanger domain-containing protein</fullName>
    </recommendedName>
</protein>
<evidence type="ECO:0000256" key="1">
    <source>
        <dbReference type="SAM" id="Phobius"/>
    </source>
</evidence>
<dbReference type="RefSeq" id="WP_207247671.1">
    <property type="nucleotide sequence ID" value="NZ_JAFMOF010000002.1"/>
</dbReference>
<proteinExistence type="predicted"/>
<dbReference type="AlphaFoldDB" id="A0A939JMT5"/>
<accession>A0A939JMT5</accession>
<feature type="transmembrane region" description="Helical" evidence="1">
    <location>
        <begin position="27"/>
        <end position="46"/>
    </location>
</feature>
<evidence type="ECO:0000313" key="3">
    <source>
        <dbReference type="Proteomes" id="UP000664781"/>
    </source>
</evidence>
<evidence type="ECO:0008006" key="4">
    <source>
        <dbReference type="Google" id="ProtNLM"/>
    </source>
</evidence>
<dbReference type="EMBL" id="JAFMOF010000002">
    <property type="protein sequence ID" value="MBO0654551.1"/>
    <property type="molecule type" value="Genomic_DNA"/>
</dbReference>
<sequence>MFLNTRGLGEVVILSIGRNAGIIDDQVFTAMLVTALLATASVNPLIRRLAARATASNNSPALPAQAVRQALDKITEKHNMP</sequence>
<comment type="caution">
    <text evidence="2">The sequence shown here is derived from an EMBL/GenBank/DDBJ whole genome shotgun (WGS) entry which is preliminary data.</text>
</comment>
<organism evidence="2 3">
    <name type="scientific">Streptomyces triculaminicus</name>
    <dbReference type="NCBI Taxonomy" id="2816232"/>
    <lineage>
        <taxon>Bacteria</taxon>
        <taxon>Bacillati</taxon>
        <taxon>Actinomycetota</taxon>
        <taxon>Actinomycetes</taxon>
        <taxon>Kitasatosporales</taxon>
        <taxon>Streptomycetaceae</taxon>
        <taxon>Streptomyces</taxon>
    </lineage>
</organism>
<keyword evidence="1" id="KW-0812">Transmembrane</keyword>
<keyword evidence="3" id="KW-1185">Reference proteome</keyword>
<reference evidence="2" key="1">
    <citation type="submission" date="2021-03" db="EMBL/GenBank/DDBJ databases">
        <title>Streptomyces strains.</title>
        <authorList>
            <person name="Lund M.B."/>
            <person name="Toerring T."/>
        </authorList>
    </citation>
    <scope>NUCLEOTIDE SEQUENCE</scope>
    <source>
        <strain evidence="2">JCM 4242</strain>
    </source>
</reference>
<gene>
    <name evidence="2" type="ORF">J1792_17710</name>
</gene>
<keyword evidence="1" id="KW-1133">Transmembrane helix</keyword>